<comment type="caution">
    <text evidence="1">The sequence shown here is derived from an EMBL/GenBank/DDBJ whole genome shotgun (WGS) entry which is preliminary data.</text>
</comment>
<name>A0A8T0GXY2_CERPU</name>
<sequence length="102" mass="11088">MPVAPSASIRGALPRPCRAHGNVELGPLHCCQIINKSPIEKLCQGMLIAFITSRTANVPVVIIGEECSDSEPESEEDVYILNLATTNYLELHSDRTLSCPQL</sequence>
<reference evidence="1" key="1">
    <citation type="submission" date="2020-06" db="EMBL/GenBank/DDBJ databases">
        <title>WGS assembly of Ceratodon purpureus strain R40.</title>
        <authorList>
            <person name="Carey S.B."/>
            <person name="Jenkins J."/>
            <person name="Shu S."/>
            <person name="Lovell J.T."/>
            <person name="Sreedasyam A."/>
            <person name="Maumus F."/>
            <person name="Tiley G.P."/>
            <person name="Fernandez-Pozo N."/>
            <person name="Barry K."/>
            <person name="Chen C."/>
            <person name="Wang M."/>
            <person name="Lipzen A."/>
            <person name="Daum C."/>
            <person name="Saski C.A."/>
            <person name="Payton A.C."/>
            <person name="Mcbreen J.C."/>
            <person name="Conrad R.E."/>
            <person name="Kollar L.M."/>
            <person name="Olsson S."/>
            <person name="Huttunen S."/>
            <person name="Landis J.B."/>
            <person name="Wickett N.J."/>
            <person name="Johnson M.G."/>
            <person name="Rensing S.A."/>
            <person name="Grimwood J."/>
            <person name="Schmutz J."/>
            <person name="Mcdaniel S.F."/>
        </authorList>
    </citation>
    <scope>NUCLEOTIDE SEQUENCE</scope>
    <source>
        <strain evidence="1">R40</strain>
    </source>
</reference>
<gene>
    <name evidence="1" type="ORF">KC19_8G029500</name>
</gene>
<organism evidence="1 2">
    <name type="scientific">Ceratodon purpureus</name>
    <name type="common">Fire moss</name>
    <name type="synonym">Dicranum purpureum</name>
    <dbReference type="NCBI Taxonomy" id="3225"/>
    <lineage>
        <taxon>Eukaryota</taxon>
        <taxon>Viridiplantae</taxon>
        <taxon>Streptophyta</taxon>
        <taxon>Embryophyta</taxon>
        <taxon>Bryophyta</taxon>
        <taxon>Bryophytina</taxon>
        <taxon>Bryopsida</taxon>
        <taxon>Dicranidae</taxon>
        <taxon>Pseudoditrichales</taxon>
        <taxon>Ditrichaceae</taxon>
        <taxon>Ceratodon</taxon>
    </lineage>
</organism>
<dbReference type="AlphaFoldDB" id="A0A8T0GXY2"/>
<evidence type="ECO:0000313" key="1">
    <source>
        <dbReference type="EMBL" id="KAG0563417.1"/>
    </source>
</evidence>
<evidence type="ECO:0000313" key="2">
    <source>
        <dbReference type="Proteomes" id="UP000822688"/>
    </source>
</evidence>
<protein>
    <submittedName>
        <fullName evidence="1">Uncharacterized protein</fullName>
    </submittedName>
</protein>
<proteinExistence type="predicted"/>
<accession>A0A8T0GXY2</accession>
<keyword evidence="2" id="KW-1185">Reference proteome</keyword>
<dbReference type="EMBL" id="CM026429">
    <property type="protein sequence ID" value="KAG0563417.1"/>
    <property type="molecule type" value="Genomic_DNA"/>
</dbReference>
<dbReference type="Proteomes" id="UP000822688">
    <property type="component" value="Chromosome 8"/>
</dbReference>